<dbReference type="EMBL" id="OZ034818">
    <property type="protein sequence ID" value="CAL1387694.1"/>
    <property type="molecule type" value="Genomic_DNA"/>
</dbReference>
<sequence>MSPSFADSSASSSVVVCLYDDSFHTSFSGHGQATSRMGGDPSTVVLTLVSRNANRQPYAASSLSSMSR</sequence>
<accession>A0AAV2EP58</accession>
<keyword evidence="2" id="KW-1185">Reference proteome</keyword>
<name>A0AAV2EP58_9ROSI</name>
<evidence type="ECO:0000313" key="1">
    <source>
        <dbReference type="EMBL" id="CAL1387694.1"/>
    </source>
</evidence>
<organism evidence="1 2">
    <name type="scientific">Linum trigynum</name>
    <dbReference type="NCBI Taxonomy" id="586398"/>
    <lineage>
        <taxon>Eukaryota</taxon>
        <taxon>Viridiplantae</taxon>
        <taxon>Streptophyta</taxon>
        <taxon>Embryophyta</taxon>
        <taxon>Tracheophyta</taxon>
        <taxon>Spermatophyta</taxon>
        <taxon>Magnoliopsida</taxon>
        <taxon>eudicotyledons</taxon>
        <taxon>Gunneridae</taxon>
        <taxon>Pentapetalae</taxon>
        <taxon>rosids</taxon>
        <taxon>fabids</taxon>
        <taxon>Malpighiales</taxon>
        <taxon>Linaceae</taxon>
        <taxon>Linum</taxon>
    </lineage>
</organism>
<reference evidence="1 2" key="1">
    <citation type="submission" date="2024-04" db="EMBL/GenBank/DDBJ databases">
        <authorList>
            <person name="Fracassetti M."/>
        </authorList>
    </citation>
    <scope>NUCLEOTIDE SEQUENCE [LARGE SCALE GENOMIC DNA]</scope>
</reference>
<protein>
    <submittedName>
        <fullName evidence="1">Uncharacterized protein</fullName>
    </submittedName>
</protein>
<dbReference type="AlphaFoldDB" id="A0AAV2EP58"/>
<proteinExistence type="predicted"/>
<gene>
    <name evidence="1" type="ORF">LTRI10_LOCUS28663</name>
</gene>
<evidence type="ECO:0000313" key="2">
    <source>
        <dbReference type="Proteomes" id="UP001497516"/>
    </source>
</evidence>
<dbReference type="Proteomes" id="UP001497516">
    <property type="component" value="Chromosome 5"/>
</dbReference>